<evidence type="ECO:0000256" key="6">
    <source>
        <dbReference type="SAM" id="MobiDB-lite"/>
    </source>
</evidence>
<dbReference type="SMART" id="SM00220">
    <property type="entry name" value="S_TKc"/>
    <property type="match status" value="1"/>
</dbReference>
<evidence type="ECO:0000256" key="2">
    <source>
        <dbReference type="ARBA" id="ARBA00022741"/>
    </source>
</evidence>
<keyword evidence="4 5" id="KW-0067">ATP-binding</keyword>
<dbReference type="InterPro" id="IPR000719">
    <property type="entry name" value="Prot_kinase_dom"/>
</dbReference>
<feature type="compositionally biased region" description="Basic and acidic residues" evidence="6">
    <location>
        <begin position="307"/>
        <end position="326"/>
    </location>
</feature>
<evidence type="ECO:0000313" key="8">
    <source>
        <dbReference type="EMBL" id="MFC6083750.1"/>
    </source>
</evidence>
<dbReference type="RefSeq" id="WP_380756063.1">
    <property type="nucleotide sequence ID" value="NZ_JBHSRF010000032.1"/>
</dbReference>
<dbReference type="Gene3D" id="3.30.200.20">
    <property type="entry name" value="Phosphorylase Kinase, domain 1"/>
    <property type="match status" value="1"/>
</dbReference>
<dbReference type="CDD" id="cd14014">
    <property type="entry name" value="STKc_PknB_like"/>
    <property type="match status" value="1"/>
</dbReference>
<keyword evidence="3 8" id="KW-0418">Kinase</keyword>
<evidence type="ECO:0000313" key="9">
    <source>
        <dbReference type="Proteomes" id="UP001596137"/>
    </source>
</evidence>
<dbReference type="EMBL" id="JBHSRF010000032">
    <property type="protein sequence ID" value="MFC6083750.1"/>
    <property type="molecule type" value="Genomic_DNA"/>
</dbReference>
<dbReference type="InterPro" id="IPR011009">
    <property type="entry name" value="Kinase-like_dom_sf"/>
</dbReference>
<keyword evidence="9" id="KW-1185">Reference proteome</keyword>
<dbReference type="GO" id="GO:0004674">
    <property type="term" value="F:protein serine/threonine kinase activity"/>
    <property type="evidence" value="ECO:0007669"/>
    <property type="project" value="UniProtKB-EC"/>
</dbReference>
<feature type="binding site" evidence="5">
    <location>
        <position position="40"/>
    </location>
    <ligand>
        <name>ATP</name>
        <dbReference type="ChEBI" id="CHEBI:30616"/>
    </ligand>
</feature>
<gene>
    <name evidence="8" type="ORF">ACFP1K_21465</name>
</gene>
<dbReference type="Gene3D" id="1.10.510.10">
    <property type="entry name" value="Transferase(Phosphotransferase) domain 1"/>
    <property type="match status" value="1"/>
</dbReference>
<dbReference type="PROSITE" id="PS00107">
    <property type="entry name" value="PROTEIN_KINASE_ATP"/>
    <property type="match status" value="1"/>
</dbReference>
<sequence length="498" mass="54559">MEPGEMLQGRYRLVAPLGKGGMAEVWKADDAEYDRLVAIKMVRPANELGDYLDTADHFRDRAELHGRFRREGALLRALDHSGIPTWYGQGNHGDRPFIVMEFVEGAPLNRWHERHRVLSPTVAVAVATQIADALQCAHEAPLVHRDLKPQNVLLASNGTAVLIDFGIAMPLRPDATRYTFNGATLGSRGYMAPEQILGRQVTPKTDLYAFGCLFYELLTGRPPFIAQGERGMTEQHLNDAPLPVQVFSPKVPDVVAALVERLLEKDPHRRPTHASAITEALRPFLPEAGSSAPSPRLNPDPTQMFRDPLDQSRRSPDGPEPSDRRPPTGRPGRRRDWVSSASIVADLAAVERELAAGEPGPVVPRLVALLPGARGQLGFTLTIQKARMRCADGLQIMCAFGQARELYEQMIADPGPADDGELQAMCLIARLGVGQCRIPFGETETALDDLEEVVIAVHKLPVEARKPVVARCEELALELSELGLKALAEALLARLPPP</sequence>
<proteinExistence type="predicted"/>
<dbReference type="PANTHER" id="PTHR43289:SF34">
    <property type="entry name" value="SERINE_THREONINE-PROTEIN KINASE YBDM-RELATED"/>
    <property type="match status" value="1"/>
</dbReference>
<feature type="domain" description="Protein kinase" evidence="7">
    <location>
        <begin position="11"/>
        <end position="285"/>
    </location>
</feature>
<evidence type="ECO:0000259" key="7">
    <source>
        <dbReference type="PROSITE" id="PS50011"/>
    </source>
</evidence>
<name>A0ABW1NLF4_9ACTN</name>
<dbReference type="Proteomes" id="UP001596137">
    <property type="component" value="Unassembled WGS sequence"/>
</dbReference>
<comment type="caution">
    <text evidence="8">The sequence shown here is derived from an EMBL/GenBank/DDBJ whole genome shotgun (WGS) entry which is preliminary data.</text>
</comment>
<dbReference type="SUPFAM" id="SSF56112">
    <property type="entry name" value="Protein kinase-like (PK-like)"/>
    <property type="match status" value="1"/>
</dbReference>
<organism evidence="8 9">
    <name type="scientific">Sphaerisporangium aureirubrum</name>
    <dbReference type="NCBI Taxonomy" id="1544736"/>
    <lineage>
        <taxon>Bacteria</taxon>
        <taxon>Bacillati</taxon>
        <taxon>Actinomycetota</taxon>
        <taxon>Actinomycetes</taxon>
        <taxon>Streptosporangiales</taxon>
        <taxon>Streptosporangiaceae</taxon>
        <taxon>Sphaerisporangium</taxon>
    </lineage>
</organism>
<evidence type="ECO:0000256" key="3">
    <source>
        <dbReference type="ARBA" id="ARBA00022777"/>
    </source>
</evidence>
<dbReference type="Pfam" id="PF00069">
    <property type="entry name" value="Pkinase"/>
    <property type="match status" value="1"/>
</dbReference>
<feature type="region of interest" description="Disordered" evidence="6">
    <location>
        <begin position="283"/>
        <end position="337"/>
    </location>
</feature>
<evidence type="ECO:0000256" key="4">
    <source>
        <dbReference type="ARBA" id="ARBA00022840"/>
    </source>
</evidence>
<dbReference type="PROSITE" id="PS50011">
    <property type="entry name" value="PROTEIN_KINASE_DOM"/>
    <property type="match status" value="1"/>
</dbReference>
<keyword evidence="2 5" id="KW-0547">Nucleotide-binding</keyword>
<accession>A0ABW1NLF4</accession>
<dbReference type="PROSITE" id="PS00108">
    <property type="entry name" value="PROTEIN_KINASE_ST"/>
    <property type="match status" value="1"/>
</dbReference>
<dbReference type="EC" id="2.7.11.1" evidence="8"/>
<evidence type="ECO:0000256" key="1">
    <source>
        <dbReference type="ARBA" id="ARBA00022679"/>
    </source>
</evidence>
<protein>
    <submittedName>
        <fullName evidence="8">Serine/threonine-protein kinase</fullName>
        <ecNumber evidence="8">2.7.11.1</ecNumber>
    </submittedName>
</protein>
<dbReference type="InterPro" id="IPR017441">
    <property type="entry name" value="Protein_kinase_ATP_BS"/>
</dbReference>
<keyword evidence="1 8" id="KW-0808">Transferase</keyword>
<dbReference type="PANTHER" id="PTHR43289">
    <property type="entry name" value="MITOGEN-ACTIVATED PROTEIN KINASE KINASE KINASE 20-RELATED"/>
    <property type="match status" value="1"/>
</dbReference>
<evidence type="ECO:0000256" key="5">
    <source>
        <dbReference type="PROSITE-ProRule" id="PRU10141"/>
    </source>
</evidence>
<dbReference type="InterPro" id="IPR008271">
    <property type="entry name" value="Ser/Thr_kinase_AS"/>
</dbReference>
<reference evidence="9" key="1">
    <citation type="journal article" date="2019" name="Int. J. Syst. Evol. Microbiol.">
        <title>The Global Catalogue of Microorganisms (GCM) 10K type strain sequencing project: providing services to taxonomists for standard genome sequencing and annotation.</title>
        <authorList>
            <consortium name="The Broad Institute Genomics Platform"/>
            <consortium name="The Broad Institute Genome Sequencing Center for Infectious Disease"/>
            <person name="Wu L."/>
            <person name="Ma J."/>
        </authorList>
    </citation>
    <scope>NUCLEOTIDE SEQUENCE [LARGE SCALE GENOMIC DNA]</scope>
    <source>
        <strain evidence="9">JCM 30346</strain>
    </source>
</reference>